<feature type="transmembrane region" description="Helical" evidence="7">
    <location>
        <begin position="95"/>
        <end position="118"/>
    </location>
</feature>
<reference evidence="9 10" key="1">
    <citation type="submission" date="2024-10" db="EMBL/GenBank/DDBJ databases">
        <title>The Natural Products Discovery Center: Release of the First 8490 Sequenced Strains for Exploring Actinobacteria Biosynthetic Diversity.</title>
        <authorList>
            <person name="Kalkreuter E."/>
            <person name="Kautsar S.A."/>
            <person name="Yang D."/>
            <person name="Bader C.D."/>
            <person name="Teijaro C.N."/>
            <person name="Fluegel L."/>
            <person name="Davis C.M."/>
            <person name="Simpson J.R."/>
            <person name="Lauterbach L."/>
            <person name="Steele A.D."/>
            <person name="Gui C."/>
            <person name="Meng S."/>
            <person name="Li G."/>
            <person name="Viehrig K."/>
            <person name="Ye F."/>
            <person name="Su P."/>
            <person name="Kiefer A.F."/>
            <person name="Nichols A."/>
            <person name="Cepeda A.J."/>
            <person name="Yan W."/>
            <person name="Fan B."/>
            <person name="Jiang Y."/>
            <person name="Adhikari A."/>
            <person name="Zheng C.-J."/>
            <person name="Schuster L."/>
            <person name="Cowan T.M."/>
            <person name="Smanski M.J."/>
            <person name="Chevrette M.G."/>
            <person name="De Carvalho L.P.S."/>
            <person name="Shen B."/>
        </authorList>
    </citation>
    <scope>NUCLEOTIDE SEQUENCE [LARGE SCALE GENOMIC DNA]</scope>
    <source>
        <strain evidence="9 10">NPDC001281</strain>
    </source>
</reference>
<dbReference type="EMBL" id="JBIAXI010000018">
    <property type="protein sequence ID" value="MFF4776519.1"/>
    <property type="molecule type" value="Genomic_DNA"/>
</dbReference>
<keyword evidence="3" id="KW-1003">Cell membrane</keyword>
<evidence type="ECO:0000256" key="6">
    <source>
        <dbReference type="ARBA" id="ARBA00023136"/>
    </source>
</evidence>
<name>A0ABW6VAZ7_MICFU</name>
<dbReference type="CDD" id="cd06261">
    <property type="entry name" value="TM_PBP2"/>
    <property type="match status" value="1"/>
</dbReference>
<keyword evidence="5 7" id="KW-1133">Transmembrane helix</keyword>
<protein>
    <submittedName>
        <fullName evidence="9">ABC transporter permease</fullName>
    </submittedName>
</protein>
<keyword evidence="4 7" id="KW-0812">Transmembrane</keyword>
<dbReference type="SUPFAM" id="SSF161098">
    <property type="entry name" value="MetI-like"/>
    <property type="match status" value="1"/>
</dbReference>
<organism evidence="9 10">
    <name type="scientific">Microtetraspora fusca</name>
    <dbReference type="NCBI Taxonomy" id="1997"/>
    <lineage>
        <taxon>Bacteria</taxon>
        <taxon>Bacillati</taxon>
        <taxon>Actinomycetota</taxon>
        <taxon>Actinomycetes</taxon>
        <taxon>Streptosporangiales</taxon>
        <taxon>Streptosporangiaceae</taxon>
        <taxon>Microtetraspora</taxon>
    </lineage>
</organism>
<proteinExistence type="inferred from homology"/>
<dbReference type="Pfam" id="PF00528">
    <property type="entry name" value="BPD_transp_1"/>
    <property type="match status" value="1"/>
</dbReference>
<evidence type="ECO:0000256" key="2">
    <source>
        <dbReference type="ARBA" id="ARBA00022448"/>
    </source>
</evidence>
<evidence type="ECO:0000256" key="7">
    <source>
        <dbReference type="RuleBase" id="RU363032"/>
    </source>
</evidence>
<evidence type="ECO:0000259" key="8">
    <source>
        <dbReference type="PROSITE" id="PS50928"/>
    </source>
</evidence>
<dbReference type="PANTHER" id="PTHR43163">
    <property type="entry name" value="DIPEPTIDE TRANSPORT SYSTEM PERMEASE PROTEIN DPPB-RELATED"/>
    <property type="match status" value="1"/>
</dbReference>
<evidence type="ECO:0000256" key="1">
    <source>
        <dbReference type="ARBA" id="ARBA00004651"/>
    </source>
</evidence>
<evidence type="ECO:0000313" key="10">
    <source>
        <dbReference type="Proteomes" id="UP001602119"/>
    </source>
</evidence>
<evidence type="ECO:0000256" key="3">
    <source>
        <dbReference type="ARBA" id="ARBA00022475"/>
    </source>
</evidence>
<evidence type="ECO:0000256" key="5">
    <source>
        <dbReference type="ARBA" id="ARBA00022989"/>
    </source>
</evidence>
<feature type="transmembrane region" description="Helical" evidence="7">
    <location>
        <begin position="170"/>
        <end position="189"/>
    </location>
</feature>
<accession>A0ABW6VAZ7</accession>
<feature type="transmembrane region" description="Helical" evidence="7">
    <location>
        <begin position="230"/>
        <end position="253"/>
    </location>
</feature>
<gene>
    <name evidence="9" type="ORF">ACFY05_27020</name>
</gene>
<dbReference type="PANTHER" id="PTHR43163:SF3">
    <property type="entry name" value="PEPTIDE ABC TRANSPORTER PERMEASE PROTEIN"/>
    <property type="match status" value="1"/>
</dbReference>
<dbReference type="Gene3D" id="1.10.3720.10">
    <property type="entry name" value="MetI-like"/>
    <property type="match status" value="1"/>
</dbReference>
<dbReference type="Pfam" id="PF19300">
    <property type="entry name" value="BPD_transp_1_N"/>
    <property type="match status" value="1"/>
</dbReference>
<evidence type="ECO:0000313" key="9">
    <source>
        <dbReference type="EMBL" id="MFF4776519.1"/>
    </source>
</evidence>
<comment type="subcellular location">
    <subcellularLocation>
        <location evidence="1 7">Cell membrane</location>
        <topology evidence="1 7">Multi-pass membrane protein</topology>
    </subcellularLocation>
</comment>
<feature type="transmembrane region" description="Helical" evidence="7">
    <location>
        <begin position="273"/>
        <end position="299"/>
    </location>
</feature>
<sequence length="309" mass="32532">MGRLTALLTTLVVASVVIYGAMFVVPGDPASLLVGGSKPNPEALAAIRRQFHLDEPFWQSYLRWLGGAVRGDFGMSLVYRSPVADLIAARALTTLLLVAYAAIVIIVAGVGLGLLAGWKERRAGAVITVATTVMMGAPTFVMAVVFVAVFATGLGWFPVFGAGSGLADRLWHLTLPAFALAFSWIAYVAQMTRASVREELRSEHVDTARGRGVPERSILRRHVLRNASGPILTVSGLTVAGLFAGTAVAEQAFGINGVGALLVQSAAKQDLAIVQAISLVLVVAFVMVNMLVDVANALLDPRATRRTAG</sequence>
<dbReference type="InterPro" id="IPR045621">
    <property type="entry name" value="BPD_transp_1_N"/>
</dbReference>
<evidence type="ECO:0000256" key="4">
    <source>
        <dbReference type="ARBA" id="ARBA00022692"/>
    </source>
</evidence>
<feature type="domain" description="ABC transmembrane type-1" evidence="8">
    <location>
        <begin position="91"/>
        <end position="292"/>
    </location>
</feature>
<dbReference type="Proteomes" id="UP001602119">
    <property type="component" value="Unassembled WGS sequence"/>
</dbReference>
<dbReference type="PROSITE" id="PS50928">
    <property type="entry name" value="ABC_TM1"/>
    <property type="match status" value="1"/>
</dbReference>
<dbReference type="InterPro" id="IPR000515">
    <property type="entry name" value="MetI-like"/>
</dbReference>
<keyword evidence="10" id="KW-1185">Reference proteome</keyword>
<feature type="transmembrane region" description="Helical" evidence="7">
    <location>
        <begin position="125"/>
        <end position="150"/>
    </location>
</feature>
<comment type="caution">
    <text evidence="9">The sequence shown here is derived from an EMBL/GenBank/DDBJ whole genome shotgun (WGS) entry which is preliminary data.</text>
</comment>
<comment type="similarity">
    <text evidence="7">Belongs to the binding-protein-dependent transport system permease family.</text>
</comment>
<keyword evidence="6 7" id="KW-0472">Membrane</keyword>
<keyword evidence="2 7" id="KW-0813">Transport</keyword>
<dbReference type="InterPro" id="IPR035906">
    <property type="entry name" value="MetI-like_sf"/>
</dbReference>
<dbReference type="RefSeq" id="WP_387344917.1">
    <property type="nucleotide sequence ID" value="NZ_JBIAXI010000018.1"/>
</dbReference>